<evidence type="ECO:0000256" key="3">
    <source>
        <dbReference type="ARBA" id="ARBA00022692"/>
    </source>
</evidence>
<dbReference type="NCBIfam" id="TIGR00765">
    <property type="entry name" value="yihY_not_rbn"/>
    <property type="match status" value="1"/>
</dbReference>
<feature type="transmembrane region" description="Helical" evidence="7">
    <location>
        <begin position="187"/>
        <end position="210"/>
    </location>
</feature>
<feature type="transmembrane region" description="Helical" evidence="7">
    <location>
        <begin position="261"/>
        <end position="285"/>
    </location>
</feature>
<feature type="region of interest" description="Disordered" evidence="6">
    <location>
        <begin position="331"/>
        <end position="373"/>
    </location>
</feature>
<keyword evidence="5 7" id="KW-0472">Membrane</keyword>
<dbReference type="KEGG" id="nbr:O3I_011045"/>
<accession>K0ETH3</accession>
<evidence type="ECO:0000256" key="4">
    <source>
        <dbReference type="ARBA" id="ARBA00022989"/>
    </source>
</evidence>
<dbReference type="InterPro" id="IPR017039">
    <property type="entry name" value="Virul_fac_BrkB"/>
</dbReference>
<keyword evidence="4 7" id="KW-1133">Transmembrane helix</keyword>
<evidence type="ECO:0000256" key="2">
    <source>
        <dbReference type="ARBA" id="ARBA00022475"/>
    </source>
</evidence>
<dbReference type="eggNOG" id="COG1295">
    <property type="taxonomic scope" value="Bacteria"/>
</dbReference>
<dbReference type="HOGENOM" id="CLU_045539_3_1_11"/>
<evidence type="ECO:0000256" key="5">
    <source>
        <dbReference type="ARBA" id="ARBA00023136"/>
    </source>
</evidence>
<feature type="transmembrane region" description="Helical" evidence="7">
    <location>
        <begin position="230"/>
        <end position="249"/>
    </location>
</feature>
<evidence type="ECO:0000256" key="7">
    <source>
        <dbReference type="SAM" id="Phobius"/>
    </source>
</evidence>
<dbReference type="Pfam" id="PF03631">
    <property type="entry name" value="Virul_fac_BrkB"/>
    <property type="match status" value="1"/>
</dbReference>
<keyword evidence="2" id="KW-1003">Cell membrane</keyword>
<feature type="transmembrane region" description="Helical" evidence="7">
    <location>
        <begin position="144"/>
        <end position="166"/>
    </location>
</feature>
<organism evidence="8 9">
    <name type="scientific">Nocardia brasiliensis (strain ATCC 700358 / HUJEG-1)</name>
    <dbReference type="NCBI Taxonomy" id="1133849"/>
    <lineage>
        <taxon>Bacteria</taxon>
        <taxon>Bacillati</taxon>
        <taxon>Actinomycetota</taxon>
        <taxon>Actinomycetes</taxon>
        <taxon>Mycobacteriales</taxon>
        <taxon>Nocardiaceae</taxon>
        <taxon>Nocardia</taxon>
    </lineage>
</organism>
<dbReference type="Proteomes" id="UP000006304">
    <property type="component" value="Chromosome"/>
</dbReference>
<dbReference type="PANTHER" id="PTHR30213:SF0">
    <property type="entry name" value="UPF0761 MEMBRANE PROTEIN YIHY"/>
    <property type="match status" value="1"/>
</dbReference>
<proteinExistence type="predicted"/>
<protein>
    <submittedName>
        <fullName evidence="8">Ribonuclease</fullName>
    </submittedName>
</protein>
<name>K0ETH3_NOCB7</name>
<dbReference type="GO" id="GO:0005886">
    <property type="term" value="C:plasma membrane"/>
    <property type="evidence" value="ECO:0007669"/>
    <property type="project" value="UniProtKB-SubCell"/>
</dbReference>
<evidence type="ECO:0000256" key="1">
    <source>
        <dbReference type="ARBA" id="ARBA00004651"/>
    </source>
</evidence>
<keyword evidence="3 7" id="KW-0812">Transmembrane</keyword>
<comment type="subcellular location">
    <subcellularLocation>
        <location evidence="1">Cell membrane</location>
        <topology evidence="1">Multi-pass membrane protein</topology>
    </subcellularLocation>
</comment>
<dbReference type="STRING" id="1133849.O3I_011045"/>
<feature type="transmembrane region" description="Helical" evidence="7">
    <location>
        <begin position="81"/>
        <end position="103"/>
    </location>
</feature>
<sequence>MIRASSTNWCAAADVPAFACLVAGYSPLDREVTDMPKRHGHRVVDWSTGPTVLRWRSWWGVFRRTVTEFLDDNLSDWAAALTYYSVLSIFPGLVVLTAILGALGPSATQSLIDTIQQMGPSSGTALLVDSLRQLQGASQLSGPLAVIGLATALWTASGYIGAFMRAANAIYDTEEGRPIWKTVPVQLGLTALMVVLLALCAIGVVVTGQVAERVGQWLGIGSAAVLVWDIAKWPVLAVLVSLAFALLYWAAPNAQQPGFRWLSPGSVLAVLLWIAASAGFAVYVANFGSYNKVYGSLGGVAVFLIWLWLSNIAVLLGAEFDAELARGRRIEQGFPPDEEPFLPPRDTRAMSEDNESGDAARAAADQPAADRSR</sequence>
<evidence type="ECO:0000313" key="8">
    <source>
        <dbReference type="EMBL" id="AFU00170.1"/>
    </source>
</evidence>
<evidence type="ECO:0000313" key="9">
    <source>
        <dbReference type="Proteomes" id="UP000006304"/>
    </source>
</evidence>
<dbReference type="AlphaFoldDB" id="K0ETH3"/>
<dbReference type="PANTHER" id="PTHR30213">
    <property type="entry name" value="INNER MEMBRANE PROTEIN YHJD"/>
    <property type="match status" value="1"/>
</dbReference>
<feature type="transmembrane region" description="Helical" evidence="7">
    <location>
        <begin position="297"/>
        <end position="318"/>
    </location>
</feature>
<evidence type="ECO:0000256" key="6">
    <source>
        <dbReference type="SAM" id="MobiDB-lite"/>
    </source>
</evidence>
<dbReference type="EMBL" id="CP003876">
    <property type="protein sequence ID" value="AFU00170.1"/>
    <property type="molecule type" value="Genomic_DNA"/>
</dbReference>
<keyword evidence="9" id="KW-1185">Reference proteome</keyword>
<reference evidence="8 9" key="1">
    <citation type="journal article" date="2012" name="J. Bacteriol.">
        <title>Complete genome sequence of Nocardia brasiliensis HUJEG-1.</title>
        <authorList>
            <person name="Vera-Cabrera L."/>
            <person name="Ortiz-Lopez R."/>
            <person name="Elizondo-Gonzalez R."/>
            <person name="Perez-Maya A.A."/>
            <person name="Ocampo-Candiani J."/>
        </authorList>
    </citation>
    <scope>NUCLEOTIDE SEQUENCE [LARGE SCALE GENOMIC DNA]</scope>
    <source>
        <strain evidence="9">ATCC 700358</strain>
    </source>
</reference>
<gene>
    <name evidence="8" type="ORF">O3I_011045</name>
</gene>